<sequence length="665" mass="75207">MPGSDSILSSCGSDGCVSFWDLNRFSKLYSLSPPITHMESPLAVIGGDFNHDGSLYAYALSDDYSKGQDNNNHSTPSRRRVHVHRMLHQHEQQHTFIHSNDGSSRDDSFSLPADDNAMDLEYGTNQSDSFFCDSVLKRRNIFFDQVRKSRSHQQLNRSSSKHLSSSYSSTLSEQQLPTELVMEIITFLSFDDLQSASRIDTTFRTAVFNLHSLQLPPYRIKLHFLQSFGQLKKLEFSMDTIDDNMLSTLCNEINELEELVIQMNPIMKRSHLDVSVANGHVKNLTVRNCQRIQLPLIISFESLTLQHCGLVTKHEAVTHDPRSPLLRLSLSSSPMLVNHVIDILTFRQLIDLDLSHVDLQNVPVSKDMQCVNLNLSNCLNAQEHVKNIFCNGGYKHLRTLNISGMNLSNLLLPFLASCSEELQKMSLTKLIVRSCHLDDHDLQLLISHLPHLKILDVSHNDSLRRLRLGFLCEISFSHCVHFSDLFMFQSFQPNVLTSVDFSSTCVNDESLDAFFCNGGQSLVRMNLSKCMFVSLASLTECHIPTTLENVNISFCANVGHDAAERFLVTCVNIRHMDVTGCDLVRANDLRLLDRNHRLRIVKCGMSDPGPKLDLNSFMKNLKKNSPDSSSDNSDEDDDGEDDDDDDEDEDDVEDDNEDVDDDQDT</sequence>
<dbReference type="Gene3D" id="2.130.10.10">
    <property type="entry name" value="YVTN repeat-like/Quinoprotein amine dehydrogenase"/>
    <property type="match status" value="1"/>
</dbReference>
<comment type="caution">
    <text evidence="3">The sequence shown here is derived from an EMBL/GenBank/DDBJ whole genome shotgun (WGS) entry which is preliminary data.</text>
</comment>
<evidence type="ECO:0000313" key="4">
    <source>
        <dbReference type="Proteomes" id="UP001431209"/>
    </source>
</evidence>
<accession>A0AAW2ZI97</accession>
<dbReference type="SUPFAM" id="SSF50978">
    <property type="entry name" value="WD40 repeat-like"/>
    <property type="match status" value="1"/>
</dbReference>
<name>A0AAW2ZI97_9EUKA</name>
<evidence type="ECO:0000256" key="1">
    <source>
        <dbReference type="SAM" id="MobiDB-lite"/>
    </source>
</evidence>
<dbReference type="Gene3D" id="3.80.10.10">
    <property type="entry name" value="Ribonuclease Inhibitor"/>
    <property type="match status" value="2"/>
</dbReference>
<dbReference type="InterPro" id="IPR015943">
    <property type="entry name" value="WD40/YVTN_repeat-like_dom_sf"/>
</dbReference>
<feature type="compositionally biased region" description="Acidic residues" evidence="1">
    <location>
        <begin position="632"/>
        <end position="665"/>
    </location>
</feature>
<dbReference type="InterPro" id="IPR001611">
    <property type="entry name" value="Leu-rich_rpt"/>
</dbReference>
<protein>
    <recommendedName>
        <fullName evidence="2">F-box domain-containing protein</fullName>
    </recommendedName>
</protein>
<gene>
    <name evidence="3" type="ORF">AKO1_015732</name>
</gene>
<proteinExistence type="predicted"/>
<evidence type="ECO:0000313" key="3">
    <source>
        <dbReference type="EMBL" id="KAL0488520.1"/>
    </source>
</evidence>
<dbReference type="InterPro" id="IPR001810">
    <property type="entry name" value="F-box_dom"/>
</dbReference>
<keyword evidence="4" id="KW-1185">Reference proteome</keyword>
<dbReference type="InterPro" id="IPR036322">
    <property type="entry name" value="WD40_repeat_dom_sf"/>
</dbReference>
<dbReference type="AlphaFoldDB" id="A0AAW2ZI97"/>
<dbReference type="SUPFAM" id="SSF52047">
    <property type="entry name" value="RNI-like"/>
    <property type="match status" value="1"/>
</dbReference>
<feature type="region of interest" description="Disordered" evidence="1">
    <location>
        <begin position="618"/>
        <end position="665"/>
    </location>
</feature>
<feature type="domain" description="F-box" evidence="2">
    <location>
        <begin position="170"/>
        <end position="207"/>
    </location>
</feature>
<organism evidence="3 4">
    <name type="scientific">Acrasis kona</name>
    <dbReference type="NCBI Taxonomy" id="1008807"/>
    <lineage>
        <taxon>Eukaryota</taxon>
        <taxon>Discoba</taxon>
        <taxon>Heterolobosea</taxon>
        <taxon>Tetramitia</taxon>
        <taxon>Eutetramitia</taxon>
        <taxon>Acrasidae</taxon>
        <taxon>Acrasis</taxon>
    </lineage>
</organism>
<reference evidence="3 4" key="1">
    <citation type="submission" date="2024-03" db="EMBL/GenBank/DDBJ databases">
        <title>The Acrasis kona genome and developmental transcriptomes reveal deep origins of eukaryotic multicellular pathways.</title>
        <authorList>
            <person name="Sheikh S."/>
            <person name="Fu C.-J."/>
            <person name="Brown M.W."/>
            <person name="Baldauf S.L."/>
        </authorList>
    </citation>
    <scope>NUCLEOTIDE SEQUENCE [LARGE SCALE GENOMIC DNA]</scope>
    <source>
        <strain evidence="3 4">ATCC MYA-3509</strain>
    </source>
</reference>
<dbReference type="InterPro" id="IPR032675">
    <property type="entry name" value="LRR_dom_sf"/>
</dbReference>
<dbReference type="Proteomes" id="UP001431209">
    <property type="component" value="Unassembled WGS sequence"/>
</dbReference>
<dbReference type="EMBL" id="JAOPGA020001447">
    <property type="protein sequence ID" value="KAL0488520.1"/>
    <property type="molecule type" value="Genomic_DNA"/>
</dbReference>
<dbReference type="Pfam" id="PF13516">
    <property type="entry name" value="LRR_6"/>
    <property type="match status" value="1"/>
</dbReference>
<evidence type="ECO:0000259" key="2">
    <source>
        <dbReference type="PROSITE" id="PS50181"/>
    </source>
</evidence>
<dbReference type="PROSITE" id="PS50181">
    <property type="entry name" value="FBOX"/>
    <property type="match status" value="1"/>
</dbReference>